<keyword evidence="7" id="KW-1185">Reference proteome</keyword>
<evidence type="ECO:0000256" key="3">
    <source>
        <dbReference type="ARBA" id="ARBA00023098"/>
    </source>
</evidence>
<proteinExistence type="predicted"/>
<dbReference type="SUPFAM" id="SSF52151">
    <property type="entry name" value="FabD/lysophospholipase-like"/>
    <property type="match status" value="1"/>
</dbReference>
<comment type="caution">
    <text evidence="6">The sequence shown here is derived from an EMBL/GenBank/DDBJ whole genome shotgun (WGS) entry which is preliminary data.</text>
</comment>
<dbReference type="RefSeq" id="WP_166918241.1">
    <property type="nucleotide sequence ID" value="NZ_JAASRN010000001.1"/>
</dbReference>
<dbReference type="PROSITE" id="PS51635">
    <property type="entry name" value="PNPLA"/>
    <property type="match status" value="1"/>
</dbReference>
<dbReference type="InterPro" id="IPR050301">
    <property type="entry name" value="NTE"/>
</dbReference>
<dbReference type="InterPro" id="IPR002641">
    <property type="entry name" value="PNPLA_dom"/>
</dbReference>
<dbReference type="CDD" id="cd07205">
    <property type="entry name" value="Pat_PNPLA6_PNPLA7_NTE1_like"/>
    <property type="match status" value="1"/>
</dbReference>
<name>A0A846MN78_9BACT</name>
<protein>
    <submittedName>
        <fullName evidence="6">NTE family protein</fullName>
    </submittedName>
</protein>
<keyword evidence="3 4" id="KW-0443">Lipid metabolism</keyword>
<evidence type="ECO:0000256" key="4">
    <source>
        <dbReference type="PROSITE-ProRule" id="PRU01161"/>
    </source>
</evidence>
<evidence type="ECO:0000313" key="6">
    <source>
        <dbReference type="EMBL" id="NIK72954.1"/>
    </source>
</evidence>
<accession>A0A846MN78</accession>
<keyword evidence="1 4" id="KW-0378">Hydrolase</keyword>
<dbReference type="AlphaFoldDB" id="A0A846MN78"/>
<dbReference type="PANTHER" id="PTHR14226">
    <property type="entry name" value="NEUROPATHY TARGET ESTERASE/SWISS CHEESE D.MELANOGASTER"/>
    <property type="match status" value="1"/>
</dbReference>
<dbReference type="GO" id="GO:0016787">
    <property type="term" value="F:hydrolase activity"/>
    <property type="evidence" value="ECO:0007669"/>
    <property type="project" value="UniProtKB-UniRule"/>
</dbReference>
<dbReference type="Gene3D" id="3.40.1090.10">
    <property type="entry name" value="Cytosolic phospholipase A2 catalytic domain"/>
    <property type="match status" value="2"/>
</dbReference>
<feature type="active site" description="Proton acceptor" evidence="4">
    <location>
        <position position="155"/>
    </location>
</feature>
<dbReference type="EMBL" id="JAASRN010000001">
    <property type="protein sequence ID" value="NIK72954.1"/>
    <property type="molecule type" value="Genomic_DNA"/>
</dbReference>
<feature type="active site" description="Nucleophile" evidence="4">
    <location>
        <position position="44"/>
    </location>
</feature>
<dbReference type="Proteomes" id="UP000537126">
    <property type="component" value="Unassembled WGS sequence"/>
</dbReference>
<evidence type="ECO:0000313" key="7">
    <source>
        <dbReference type="Proteomes" id="UP000537126"/>
    </source>
</evidence>
<evidence type="ECO:0000256" key="1">
    <source>
        <dbReference type="ARBA" id="ARBA00022801"/>
    </source>
</evidence>
<sequence>MLKKKKKPIGICLSGGGARGIAHVGVLQALFERGMAPDRVAGASMGAIVGAFYAAGYDPEDLKRLVDDASLLKLFSFSLPSSGLSELSYLRKLMKRFLPERFEELERPFTVSVSNLNTGRAEFISEGSLYEAVEASASIPILFKPVKIGEYFYVDGGMLNNLPVEPLLEHCFPVIGVNVNPLEVLPDDSWTMLSVGERCFDLIVWQNVQENLKKCNVVIEPPGLSEHNIFAFQKADFFYEAGYEAALRVMPHLQGLLQ</sequence>
<dbReference type="Pfam" id="PF01734">
    <property type="entry name" value="Patatin"/>
    <property type="match status" value="1"/>
</dbReference>
<feature type="short sequence motif" description="GXGXXG" evidence="4">
    <location>
        <begin position="15"/>
        <end position="20"/>
    </location>
</feature>
<feature type="domain" description="PNPLA" evidence="5">
    <location>
        <begin position="11"/>
        <end position="168"/>
    </location>
</feature>
<feature type="short sequence motif" description="DGA/G" evidence="4">
    <location>
        <begin position="155"/>
        <end position="157"/>
    </location>
</feature>
<reference evidence="6 7" key="1">
    <citation type="submission" date="2020-03" db="EMBL/GenBank/DDBJ databases">
        <title>Genomic Encyclopedia of Type Strains, Phase IV (KMG-IV): sequencing the most valuable type-strain genomes for metagenomic binning, comparative biology and taxonomic classification.</title>
        <authorList>
            <person name="Goeker M."/>
        </authorList>
    </citation>
    <scope>NUCLEOTIDE SEQUENCE [LARGE SCALE GENOMIC DNA]</scope>
    <source>
        <strain evidence="6 7">DSM 5718</strain>
    </source>
</reference>
<organism evidence="6 7">
    <name type="scientific">Thermonema lapsum</name>
    <dbReference type="NCBI Taxonomy" id="28195"/>
    <lineage>
        <taxon>Bacteria</taxon>
        <taxon>Pseudomonadati</taxon>
        <taxon>Bacteroidota</taxon>
        <taxon>Cytophagia</taxon>
        <taxon>Cytophagales</taxon>
        <taxon>Thermonemataceae</taxon>
        <taxon>Thermonema</taxon>
    </lineage>
</organism>
<dbReference type="PANTHER" id="PTHR14226:SF78">
    <property type="entry name" value="SLR0060 PROTEIN"/>
    <property type="match status" value="1"/>
</dbReference>
<evidence type="ECO:0000259" key="5">
    <source>
        <dbReference type="PROSITE" id="PS51635"/>
    </source>
</evidence>
<keyword evidence="2 4" id="KW-0442">Lipid degradation</keyword>
<feature type="short sequence motif" description="GXSXG" evidence="4">
    <location>
        <begin position="42"/>
        <end position="46"/>
    </location>
</feature>
<dbReference type="InterPro" id="IPR016035">
    <property type="entry name" value="Acyl_Trfase/lysoPLipase"/>
</dbReference>
<dbReference type="GO" id="GO:0016042">
    <property type="term" value="P:lipid catabolic process"/>
    <property type="evidence" value="ECO:0007669"/>
    <property type="project" value="UniProtKB-UniRule"/>
</dbReference>
<evidence type="ECO:0000256" key="2">
    <source>
        <dbReference type="ARBA" id="ARBA00022963"/>
    </source>
</evidence>
<gene>
    <name evidence="6" type="ORF">FHS56_000440</name>
</gene>